<keyword evidence="8" id="KW-0472">Membrane</keyword>
<keyword evidence="8" id="KW-1133">Transmembrane helix</keyword>
<feature type="coiled-coil region" evidence="7">
    <location>
        <begin position="210"/>
        <end position="248"/>
    </location>
</feature>
<dbReference type="InterPro" id="IPR003661">
    <property type="entry name" value="HisK_dim/P_dom"/>
</dbReference>
<protein>
    <recommendedName>
        <fullName evidence="2">histidine kinase</fullName>
        <ecNumber evidence="2">2.7.13.3</ecNumber>
    </recommendedName>
</protein>
<dbReference type="InterPro" id="IPR005467">
    <property type="entry name" value="His_kinase_dom"/>
</dbReference>
<evidence type="ECO:0000313" key="10">
    <source>
        <dbReference type="EMBL" id="MBT1697304.1"/>
    </source>
</evidence>
<evidence type="ECO:0000256" key="6">
    <source>
        <dbReference type="ARBA" id="ARBA00023012"/>
    </source>
</evidence>
<dbReference type="InterPro" id="IPR007891">
    <property type="entry name" value="CHASE3"/>
</dbReference>
<dbReference type="InterPro" id="IPR036890">
    <property type="entry name" value="HATPase_C_sf"/>
</dbReference>
<keyword evidence="5" id="KW-0418">Kinase</keyword>
<dbReference type="EC" id="2.7.13.3" evidence="2"/>
<dbReference type="Gene3D" id="3.30.565.10">
    <property type="entry name" value="Histidine kinase-like ATPase, C-terminal domain"/>
    <property type="match status" value="1"/>
</dbReference>
<dbReference type="InterPro" id="IPR050736">
    <property type="entry name" value="Sensor_HK_Regulatory"/>
</dbReference>
<evidence type="ECO:0000256" key="2">
    <source>
        <dbReference type="ARBA" id="ARBA00012438"/>
    </source>
</evidence>
<evidence type="ECO:0000256" key="4">
    <source>
        <dbReference type="ARBA" id="ARBA00022679"/>
    </source>
</evidence>
<evidence type="ECO:0000256" key="5">
    <source>
        <dbReference type="ARBA" id="ARBA00022777"/>
    </source>
</evidence>
<evidence type="ECO:0000256" key="3">
    <source>
        <dbReference type="ARBA" id="ARBA00022553"/>
    </source>
</evidence>
<dbReference type="GO" id="GO:0000155">
    <property type="term" value="F:phosphorelay sensor kinase activity"/>
    <property type="evidence" value="ECO:0007669"/>
    <property type="project" value="InterPro"/>
</dbReference>
<keyword evidence="4" id="KW-0808">Transferase</keyword>
<keyword evidence="7" id="KW-0175">Coiled coil</keyword>
<gene>
    <name evidence="10" type="ORF">KK083_10480</name>
</gene>
<dbReference type="Proteomes" id="UP001319200">
    <property type="component" value="Unassembled WGS sequence"/>
</dbReference>
<keyword evidence="3" id="KW-0597">Phosphoprotein</keyword>
<dbReference type="InterPro" id="IPR003594">
    <property type="entry name" value="HATPase_dom"/>
</dbReference>
<dbReference type="Gene3D" id="1.10.287.130">
    <property type="match status" value="1"/>
</dbReference>
<dbReference type="AlphaFoldDB" id="A0AAP2DNH7"/>
<reference evidence="10 11" key="1">
    <citation type="submission" date="2021-05" db="EMBL/GenBank/DDBJ databases">
        <title>A Polyphasic approach of four new species of the genus Ohtaekwangia: Ohtaekwangia histidinii sp. nov., Ohtaekwangia cretensis sp. nov., Ohtaekwangia indiensis sp. nov., Ohtaekwangia reichenbachii sp. nov. from diverse environment.</title>
        <authorList>
            <person name="Octaviana S."/>
        </authorList>
    </citation>
    <scope>NUCLEOTIDE SEQUENCE [LARGE SCALE GENOMIC DNA]</scope>
    <source>
        <strain evidence="10 11">PWU4</strain>
    </source>
</reference>
<evidence type="ECO:0000256" key="8">
    <source>
        <dbReference type="SAM" id="Phobius"/>
    </source>
</evidence>
<dbReference type="SMART" id="SM00387">
    <property type="entry name" value="HATPase_c"/>
    <property type="match status" value="1"/>
</dbReference>
<name>A0AAP2DNH7_9BACT</name>
<dbReference type="InterPro" id="IPR004358">
    <property type="entry name" value="Sig_transdc_His_kin-like_C"/>
</dbReference>
<dbReference type="FunFam" id="3.30.565.10:FF:000006">
    <property type="entry name" value="Sensor histidine kinase WalK"/>
    <property type="match status" value="1"/>
</dbReference>
<evidence type="ECO:0000256" key="7">
    <source>
        <dbReference type="SAM" id="Coils"/>
    </source>
</evidence>
<dbReference type="Pfam" id="PF02518">
    <property type="entry name" value="HATPase_c"/>
    <property type="match status" value="1"/>
</dbReference>
<dbReference type="RefSeq" id="WP_254163174.1">
    <property type="nucleotide sequence ID" value="NZ_JAHESF010000008.1"/>
</dbReference>
<feature type="domain" description="Histidine kinase" evidence="9">
    <location>
        <begin position="255"/>
        <end position="471"/>
    </location>
</feature>
<dbReference type="CDD" id="cd19410">
    <property type="entry name" value="HK9-like_sensor"/>
    <property type="match status" value="1"/>
</dbReference>
<dbReference type="EMBL" id="JAHESF010000008">
    <property type="protein sequence ID" value="MBT1697304.1"/>
    <property type="molecule type" value="Genomic_DNA"/>
</dbReference>
<dbReference type="PANTHER" id="PTHR43711:SF31">
    <property type="entry name" value="HISTIDINE KINASE"/>
    <property type="match status" value="1"/>
</dbReference>
<dbReference type="SUPFAM" id="SSF55874">
    <property type="entry name" value="ATPase domain of HSP90 chaperone/DNA topoisomerase II/histidine kinase"/>
    <property type="match status" value="1"/>
</dbReference>
<dbReference type="Pfam" id="PF05227">
    <property type="entry name" value="CHASE3"/>
    <property type="match status" value="1"/>
</dbReference>
<dbReference type="SMART" id="SM00388">
    <property type="entry name" value="HisKA"/>
    <property type="match status" value="1"/>
</dbReference>
<evidence type="ECO:0000256" key="1">
    <source>
        <dbReference type="ARBA" id="ARBA00000085"/>
    </source>
</evidence>
<feature type="transmembrane region" description="Helical" evidence="8">
    <location>
        <begin position="193"/>
        <end position="211"/>
    </location>
</feature>
<dbReference type="CDD" id="cd00082">
    <property type="entry name" value="HisKA"/>
    <property type="match status" value="1"/>
</dbReference>
<keyword evidence="8" id="KW-0812">Transmembrane</keyword>
<comment type="catalytic activity">
    <reaction evidence="1">
        <text>ATP + protein L-histidine = ADP + protein N-phospho-L-histidine.</text>
        <dbReference type="EC" id="2.7.13.3"/>
    </reaction>
</comment>
<keyword evidence="11" id="KW-1185">Reference proteome</keyword>
<evidence type="ECO:0000259" key="9">
    <source>
        <dbReference type="PROSITE" id="PS50109"/>
    </source>
</evidence>
<dbReference type="InterPro" id="IPR036097">
    <property type="entry name" value="HisK_dim/P_sf"/>
</dbReference>
<comment type="caution">
    <text evidence="10">The sequence shown here is derived from an EMBL/GenBank/DDBJ whole genome shotgun (WGS) entry which is preliminary data.</text>
</comment>
<evidence type="ECO:0000313" key="11">
    <source>
        <dbReference type="Proteomes" id="UP001319200"/>
    </source>
</evidence>
<dbReference type="CDD" id="cd00075">
    <property type="entry name" value="HATPase"/>
    <property type="match status" value="1"/>
</dbReference>
<dbReference type="PROSITE" id="PS50109">
    <property type="entry name" value="HIS_KIN"/>
    <property type="match status" value="1"/>
</dbReference>
<dbReference type="PANTHER" id="PTHR43711">
    <property type="entry name" value="TWO-COMPONENT HISTIDINE KINASE"/>
    <property type="match status" value="1"/>
</dbReference>
<keyword evidence="6" id="KW-0902">Two-component regulatory system</keyword>
<organism evidence="10 11">
    <name type="scientific">Chryseosolibacter histidini</name>
    <dbReference type="NCBI Taxonomy" id="2782349"/>
    <lineage>
        <taxon>Bacteria</taxon>
        <taxon>Pseudomonadati</taxon>
        <taxon>Bacteroidota</taxon>
        <taxon>Cytophagia</taxon>
        <taxon>Cytophagales</taxon>
        <taxon>Chryseotaleaceae</taxon>
        <taxon>Chryseosolibacter</taxon>
    </lineage>
</organism>
<dbReference type="PRINTS" id="PR00344">
    <property type="entry name" value="BCTRLSENSOR"/>
</dbReference>
<proteinExistence type="predicted"/>
<dbReference type="SUPFAM" id="SSF47384">
    <property type="entry name" value="Homodimeric domain of signal transducing histidine kinase"/>
    <property type="match status" value="1"/>
</dbReference>
<sequence length="486" mass="54192">MKITQASRLQLAGLYFLLVLSVLLSIASAYITNYNTREKKESTEMIVRRYQSIESAVKLLSLVKDMESGQRGYIISGDRDFLIPYEGNKTAMDHEVDTLKQLILDNERQSNLLTGQIIDVLQNKSEELENGIDIYNAYGKDSASRRVTTKIGLAHMDTLRILVQDLVQRERALLADQEEKLERNTNIEDNVRFLAFMLIGLTSVAAMVTLIRKQRAIRQLIENLQNANEALEAKVQERTRELIEANRAKDHFLSIASHDLKVPISGIYGLIELLSLQPANRSAQEKEYLDYIKESCINMQRLISNLLDVNRLGRGGFFISTGNTNIGSMLEKLRVDFVNRAQSKGITLTVESPDVVLDTDADALTRILENLLSNAIKFSSAGTKVYLRVSEMEDQVRFDVIDHGPGIPDEDLPLLFGRFQRLTNKPTGGEGSTGLGLSIVKDLADLLGGEIRVTSEVGKGTTFSITIGSVVKEAAPIKEKQKSSSR</sequence>
<accession>A0AAP2DNH7</accession>
<dbReference type="Pfam" id="PF00512">
    <property type="entry name" value="HisKA"/>
    <property type="match status" value="1"/>
</dbReference>